<evidence type="ECO:0000313" key="2">
    <source>
        <dbReference type="Proteomes" id="UP001526426"/>
    </source>
</evidence>
<keyword evidence="2" id="KW-1185">Reference proteome</keyword>
<dbReference type="RefSeq" id="WP_265265157.1">
    <property type="nucleotide sequence ID" value="NZ_JAIHOM010000065.1"/>
</dbReference>
<proteinExistence type="predicted"/>
<dbReference type="GO" id="GO:0008168">
    <property type="term" value="F:methyltransferase activity"/>
    <property type="evidence" value="ECO:0007669"/>
    <property type="project" value="UniProtKB-KW"/>
</dbReference>
<dbReference type="EMBL" id="JAIHOM010000065">
    <property type="protein sequence ID" value="MCW6037302.1"/>
    <property type="molecule type" value="Genomic_DNA"/>
</dbReference>
<evidence type="ECO:0000313" key="1">
    <source>
        <dbReference type="EMBL" id="MCW6037302.1"/>
    </source>
</evidence>
<sequence>MQNLALNLRQILSKTKRKLRETLAESPEDIFPLCPPLPLPPGVSEEQLFQFLKTVLVSDAPPEEMANYCTQDFRRFVYTYGLTQNLSGECLELGANPYFTTFLLREFTPLKLTLANYFGQDFDSVITQTVNFDDFQSKQLESVQLESYHFNIEEDPFPFSDQQFDVVLFCEIIEHLLLDPASVLHEIKRILKPNGTLILTTPNVSRLENVAKMIGGANIYDPYSGYGPYGRHNREYNKHELYLLLTYLGFEIDSLFTADVHQNNAGSYASLSQLKPFLKARENDLGQYIFVRAKNAKEGHTKKPSFLYRSYPPEELE</sequence>
<dbReference type="CDD" id="cd02440">
    <property type="entry name" value="AdoMet_MTases"/>
    <property type="match status" value="1"/>
</dbReference>
<dbReference type="GO" id="GO:0032259">
    <property type="term" value="P:methylation"/>
    <property type="evidence" value="ECO:0007669"/>
    <property type="project" value="UniProtKB-KW"/>
</dbReference>
<dbReference type="Proteomes" id="UP001526426">
    <property type="component" value="Unassembled WGS sequence"/>
</dbReference>
<dbReference type="Gene3D" id="3.40.50.150">
    <property type="entry name" value="Vaccinia Virus protein VP39"/>
    <property type="match status" value="1"/>
</dbReference>
<organism evidence="1 2">
    <name type="scientific">Spirulina subsalsa FACHB-351</name>
    <dbReference type="NCBI Taxonomy" id="234711"/>
    <lineage>
        <taxon>Bacteria</taxon>
        <taxon>Bacillati</taxon>
        <taxon>Cyanobacteriota</taxon>
        <taxon>Cyanophyceae</taxon>
        <taxon>Spirulinales</taxon>
        <taxon>Spirulinaceae</taxon>
        <taxon>Spirulina</taxon>
    </lineage>
</organism>
<keyword evidence="1" id="KW-0489">Methyltransferase</keyword>
<dbReference type="Pfam" id="PF13489">
    <property type="entry name" value="Methyltransf_23"/>
    <property type="match status" value="1"/>
</dbReference>
<comment type="caution">
    <text evidence="1">The sequence shown here is derived from an EMBL/GenBank/DDBJ whole genome shotgun (WGS) entry which is preliminary data.</text>
</comment>
<protein>
    <submittedName>
        <fullName evidence="1">Methyltransferase domain-containing protein</fullName>
    </submittedName>
</protein>
<accession>A0ABT3L803</accession>
<dbReference type="SUPFAM" id="SSF53335">
    <property type="entry name" value="S-adenosyl-L-methionine-dependent methyltransferases"/>
    <property type="match status" value="1"/>
</dbReference>
<keyword evidence="1" id="KW-0808">Transferase</keyword>
<gene>
    <name evidence="1" type="ORF">K4A83_13620</name>
</gene>
<dbReference type="InterPro" id="IPR029063">
    <property type="entry name" value="SAM-dependent_MTases_sf"/>
</dbReference>
<reference evidence="1 2" key="1">
    <citation type="submission" date="2021-08" db="EMBL/GenBank/DDBJ databases">
        <title>Draft genome sequence of Spirulina subsalsa with high tolerance to salinity and hype-accumulation of phycocyanin.</title>
        <authorList>
            <person name="Pei H."/>
            <person name="Jiang L."/>
        </authorList>
    </citation>
    <scope>NUCLEOTIDE SEQUENCE [LARGE SCALE GENOMIC DNA]</scope>
    <source>
        <strain evidence="1 2">FACHB-351</strain>
    </source>
</reference>
<name>A0ABT3L803_9CYAN</name>